<reference evidence="3 4" key="1">
    <citation type="submission" date="2018-12" db="EMBL/GenBank/DDBJ databases">
        <title>Draft genome sequence of Embleya hyalina NBRC 13850T.</title>
        <authorList>
            <person name="Komaki H."/>
            <person name="Hosoyama A."/>
            <person name="Kimura A."/>
            <person name="Ichikawa N."/>
            <person name="Tamura T."/>
        </authorList>
    </citation>
    <scope>NUCLEOTIDE SEQUENCE [LARGE SCALE GENOMIC DNA]</scope>
    <source>
        <strain evidence="3 4">NBRC 13850</strain>
    </source>
</reference>
<dbReference type="InterPro" id="IPR018392">
    <property type="entry name" value="LysM"/>
</dbReference>
<dbReference type="InterPro" id="IPR045361">
    <property type="entry name" value="CIS_tube_prot_N"/>
</dbReference>
<organism evidence="3 4">
    <name type="scientific">Embleya hyalina</name>
    <dbReference type="NCBI Taxonomy" id="516124"/>
    <lineage>
        <taxon>Bacteria</taxon>
        <taxon>Bacillati</taxon>
        <taxon>Actinomycetota</taxon>
        <taxon>Actinomycetes</taxon>
        <taxon>Kitasatosporales</taxon>
        <taxon>Streptomycetaceae</taxon>
        <taxon>Embleya</taxon>
    </lineage>
</organism>
<feature type="compositionally biased region" description="Polar residues" evidence="1">
    <location>
        <begin position="167"/>
        <end position="180"/>
    </location>
</feature>
<dbReference type="RefSeq" id="WP_126643386.1">
    <property type="nucleotide sequence ID" value="NZ_BIFH01000053.1"/>
</dbReference>
<protein>
    <submittedName>
        <fullName evidence="3">Peptidase M23</fullName>
    </submittedName>
</protein>
<dbReference type="Gene3D" id="3.10.350.10">
    <property type="entry name" value="LysM domain"/>
    <property type="match status" value="1"/>
</dbReference>
<keyword evidence="4" id="KW-1185">Reference proteome</keyword>
<feature type="domain" description="LysM" evidence="2">
    <location>
        <begin position="180"/>
        <end position="227"/>
    </location>
</feature>
<accession>A0A401Z4L1</accession>
<evidence type="ECO:0000313" key="3">
    <source>
        <dbReference type="EMBL" id="GCE01791.1"/>
    </source>
</evidence>
<evidence type="ECO:0000256" key="1">
    <source>
        <dbReference type="SAM" id="MobiDB-lite"/>
    </source>
</evidence>
<evidence type="ECO:0000259" key="2">
    <source>
        <dbReference type="PROSITE" id="PS51782"/>
    </source>
</evidence>
<dbReference type="Proteomes" id="UP000286931">
    <property type="component" value="Unassembled WGS sequence"/>
</dbReference>
<name>A0A401Z4L1_9ACTN</name>
<dbReference type="OrthoDB" id="9815939at2"/>
<evidence type="ECO:0000313" key="4">
    <source>
        <dbReference type="Proteomes" id="UP000286931"/>
    </source>
</evidence>
<sequence>MLEALAATPVRAHLAVHEPPTAPGTTPGARIHRIDLHFNPDRITVTKNATWHRVSTPSGADIAPAQYVGTSPRVLRMSALFDDDGRRGGVQDRVELLLACCHPTPHSAAVPPASPPWVRLEWGRSRTVAFYALVTDVSATYTRFAADGMPLRATCELTLEEVGGTVAGQNPTSRSTTGPTTHRLEPGDSLPLLAWRVYGDPTRWRRIARANDIDDPRRLTTGTLLLLPAPGDDEEPARA</sequence>
<feature type="region of interest" description="Disordered" evidence="1">
    <location>
        <begin position="165"/>
        <end position="186"/>
    </location>
</feature>
<proteinExistence type="predicted"/>
<dbReference type="PROSITE" id="PS51782">
    <property type="entry name" value="LYSM"/>
    <property type="match status" value="1"/>
</dbReference>
<gene>
    <name evidence="3" type="ORF">EHYA_09565</name>
</gene>
<comment type="caution">
    <text evidence="3">The sequence shown here is derived from an EMBL/GenBank/DDBJ whole genome shotgun (WGS) entry which is preliminary data.</text>
</comment>
<dbReference type="InterPro" id="IPR036779">
    <property type="entry name" value="LysM_dom_sf"/>
</dbReference>
<dbReference type="AlphaFoldDB" id="A0A401Z4L1"/>
<dbReference type="Pfam" id="PF19266">
    <property type="entry name" value="CIS_tube"/>
    <property type="match status" value="1"/>
</dbReference>
<dbReference type="EMBL" id="BIFH01000053">
    <property type="protein sequence ID" value="GCE01791.1"/>
    <property type="molecule type" value="Genomic_DNA"/>
</dbReference>